<dbReference type="Proteomes" id="UP001152523">
    <property type="component" value="Unassembled WGS sequence"/>
</dbReference>
<dbReference type="InterPro" id="IPR013507">
    <property type="entry name" value="DNA_mismatch_S5_2-like"/>
</dbReference>
<dbReference type="GO" id="GO:0140664">
    <property type="term" value="F:ATP-dependent DNA damage sensor activity"/>
    <property type="evidence" value="ECO:0007669"/>
    <property type="project" value="InterPro"/>
</dbReference>
<dbReference type="SUPFAM" id="SSF54211">
    <property type="entry name" value="Ribosomal protein S5 domain 2-like"/>
    <property type="match status" value="1"/>
</dbReference>
<dbReference type="Pfam" id="PF08676">
    <property type="entry name" value="MutL_C"/>
    <property type="match status" value="1"/>
</dbReference>
<dbReference type="InterPro" id="IPR020568">
    <property type="entry name" value="Ribosomal_Su5_D2-typ_SF"/>
</dbReference>
<dbReference type="InterPro" id="IPR038973">
    <property type="entry name" value="MutL/Mlh/Pms-like"/>
</dbReference>
<dbReference type="GO" id="GO:0016887">
    <property type="term" value="F:ATP hydrolysis activity"/>
    <property type="evidence" value="ECO:0007669"/>
    <property type="project" value="InterPro"/>
</dbReference>
<dbReference type="FunFam" id="3.30.1370.100:FF:000007">
    <property type="entry name" value="MUTL protein homolog 3"/>
    <property type="match status" value="1"/>
</dbReference>
<evidence type="ECO:0000259" key="4">
    <source>
        <dbReference type="SMART" id="SM01340"/>
    </source>
</evidence>
<dbReference type="SUPFAM" id="SSF55874">
    <property type="entry name" value="ATPase domain of HSP90 chaperone/DNA topoisomerase II/histidine kinase"/>
    <property type="match status" value="1"/>
</dbReference>
<dbReference type="PANTHER" id="PTHR10073:SF47">
    <property type="entry name" value="DNA MISMATCH REPAIR PROTEIN MLH3"/>
    <property type="match status" value="1"/>
</dbReference>
<dbReference type="InterPro" id="IPR014790">
    <property type="entry name" value="MutL_C"/>
</dbReference>
<dbReference type="Gene3D" id="3.30.230.10">
    <property type="match status" value="1"/>
</dbReference>
<dbReference type="Pfam" id="PF01119">
    <property type="entry name" value="DNA_mis_repair"/>
    <property type="match status" value="1"/>
</dbReference>
<dbReference type="InterPro" id="IPR002099">
    <property type="entry name" value="MutL/Mlh/PMS"/>
</dbReference>
<comment type="caution">
    <text evidence="5">The sequence shown here is derived from an EMBL/GenBank/DDBJ whole genome shotgun (WGS) entry which is preliminary data.</text>
</comment>
<dbReference type="InterPro" id="IPR014721">
    <property type="entry name" value="Ribsml_uS5_D2-typ_fold_subgr"/>
</dbReference>
<evidence type="ECO:0000313" key="5">
    <source>
        <dbReference type="EMBL" id="CAH9095019.1"/>
    </source>
</evidence>
<dbReference type="Pfam" id="PF13589">
    <property type="entry name" value="HATPase_c_3"/>
    <property type="match status" value="1"/>
</dbReference>
<proteinExistence type="inferred from homology"/>
<gene>
    <name evidence="5" type="ORF">CEPIT_LOCUS13102</name>
</gene>
<feature type="domain" description="MutL C-terminal dimerisation" evidence="3">
    <location>
        <begin position="1125"/>
        <end position="1285"/>
    </location>
</feature>
<dbReference type="InterPro" id="IPR037198">
    <property type="entry name" value="MutL_C_sf"/>
</dbReference>
<accession>A0AAV0DBK1</accession>
<dbReference type="Gene3D" id="3.30.1540.20">
    <property type="entry name" value="MutL, C-terminal domain, dimerisation subdomain"/>
    <property type="match status" value="1"/>
</dbReference>
<dbReference type="Gene3D" id="3.30.565.10">
    <property type="entry name" value="Histidine kinase-like ATPase, C-terminal domain"/>
    <property type="match status" value="1"/>
</dbReference>
<dbReference type="GO" id="GO:0006298">
    <property type="term" value="P:mismatch repair"/>
    <property type="evidence" value="ECO:0007669"/>
    <property type="project" value="InterPro"/>
</dbReference>
<keyword evidence="6" id="KW-1185">Reference proteome</keyword>
<evidence type="ECO:0000256" key="2">
    <source>
        <dbReference type="ARBA" id="ARBA00022763"/>
    </source>
</evidence>
<protein>
    <recommendedName>
        <fullName evidence="7">DNA mismatch repair protein MLH3</fullName>
    </recommendedName>
</protein>
<dbReference type="NCBIfam" id="TIGR00585">
    <property type="entry name" value="mutl"/>
    <property type="match status" value="1"/>
</dbReference>
<comment type="similarity">
    <text evidence="1">Belongs to the DNA mismatch repair MutL/HexB family.</text>
</comment>
<dbReference type="GO" id="GO:0032300">
    <property type="term" value="C:mismatch repair complex"/>
    <property type="evidence" value="ECO:0007669"/>
    <property type="project" value="InterPro"/>
</dbReference>
<dbReference type="InterPro" id="IPR036890">
    <property type="entry name" value="HATPase_C_sf"/>
</dbReference>
<evidence type="ECO:0000256" key="1">
    <source>
        <dbReference type="ARBA" id="ARBA00006082"/>
    </source>
</evidence>
<sequence>MSFPFSMRSVEKLPEDTRSAVRSGVILYDLTRVVEELVYNSLDACADKVSISVGVRACYVQVVDNGSGVSRDGLDLLGERYATSKYDPLDGIKTSPLNFGYRGEALSSIADVSLVEIITKAHGRPNGYRKVLKGCKCLYLGIDGERLDVGTTVTVCDLFYNQPVRRKHMLSNSKKVLHMIKECVLRIALVQPNVSFRVVDIESEDVLLHTCPSPSPLSQLARSFGIEASSSLEELNDAAGQFKLSGYVSGIVDISSWKVVQYAYINSRFISKGQIHKAINNLAASFTIGYQIDTQNRSQICPSFLLNLQCPKSCYDLTFEPSRTSVEFKDWDSVLAFIRDAVGRLWSRGKSVDFPVDCEVGKKRRQVLNCLVPEGTPPKSRKLVEELNNSIASRQIPSSPANFNVFVTKKLNADCRFVCQTDHPDQESDISPSHCREMSSGQCNSHRWIHNMCSPGDSYLNNDHFCLCRSYGQANSFFCSEWGGSSSKIDADTDRLYAGQATPSNSLELIDNLDVRKPFLQNCFLRSTLKRADTFLVTDEELEFKIDGNSKQSALRADDRVVEEVNGINRTMNPTNVWHNEKPNVLSCFKTTMRQDATDYVRKPFLKSCFIGRTLKRGETPLATDEEFEFEVEGHSKQSAYRSDGIAVEEIDHSNKIMCQWDTWCDEQPDVLSFSKTTTQYGVSEEVRKPFIQSCILGRRLKQGETALATDEEFEIEVDHHLKRSAFRADGKAVEEIDDINKIMSQRNLWCNEQPHSLIFSNTPKPYDIQDIHRINFFLGDSVNSTLNPELSVEDGLFLPDFVKPFQRYDYCPHSDTTHEDLVENCFEYNGNLRYESANTVTKNWKYDLNNISIGPEMECFLTSSKSLFSDVKDHTAFKDTDNDFQEHDLNDAFSRSRLNISTYCINNRGEGGIRNSCTSRHNFSSIGFDWESNTVVRPRNLSKMLVPYRRGRRCKSAPPFYRNRKKFSAISNFLKIKAGKINLQTFHDGTGLPETHNLKQLESRSEVNSMRPSNQYDQSTTLYCEGTSFCDDIPEVGIISIDARKCSSKLQMDSCEELTLRKIQDTAVCGKEQNSHHHISSRSGSRHLKDQDTILDIASGILHLASRSIVPHSLEKNCLESAKVLQQVDKKFIPIVAGRTLALIDQHAADERIRVEELRRKVLSGKMRTTTYLDCEQDLVVPETGFQLLHDYAEQIQEWGWICNINTQGSRPFVRNLNIMNKKQAIATLLAVPCILGVKLSDVDLIEFLQQLDDTDGSSTIPPSVLRVLNNKACRGAIMFGDELLPSECSLIVEELQQTSLCFQCAHGRPTMVPLVNLEALREEIEKMKSRSSKSWHGLRRHGISLERMQRRLLNGG</sequence>
<dbReference type="GO" id="GO:0030983">
    <property type="term" value="F:mismatched DNA binding"/>
    <property type="evidence" value="ECO:0007669"/>
    <property type="project" value="InterPro"/>
</dbReference>
<evidence type="ECO:0000259" key="3">
    <source>
        <dbReference type="SMART" id="SM00853"/>
    </source>
</evidence>
<dbReference type="SMART" id="SM00853">
    <property type="entry name" value="MutL_C"/>
    <property type="match status" value="1"/>
</dbReference>
<evidence type="ECO:0008006" key="7">
    <source>
        <dbReference type="Google" id="ProtNLM"/>
    </source>
</evidence>
<dbReference type="InterPro" id="IPR042120">
    <property type="entry name" value="MutL_C_dimsub"/>
</dbReference>
<dbReference type="PANTHER" id="PTHR10073">
    <property type="entry name" value="DNA MISMATCH REPAIR PROTEIN MLH, PMS, MUTL"/>
    <property type="match status" value="1"/>
</dbReference>
<dbReference type="Gene3D" id="3.30.1370.100">
    <property type="entry name" value="MutL, C-terminal domain, regulatory subdomain"/>
    <property type="match status" value="1"/>
</dbReference>
<reference evidence="5" key="1">
    <citation type="submission" date="2022-07" db="EMBL/GenBank/DDBJ databases">
        <authorList>
            <person name="Macas J."/>
            <person name="Novak P."/>
            <person name="Neumann P."/>
        </authorList>
    </citation>
    <scope>NUCLEOTIDE SEQUENCE</scope>
</reference>
<feature type="domain" description="DNA mismatch repair protein S5" evidence="4">
    <location>
        <begin position="220"/>
        <end position="347"/>
    </location>
</feature>
<dbReference type="SUPFAM" id="SSF118116">
    <property type="entry name" value="DNA mismatch repair protein MutL"/>
    <property type="match status" value="1"/>
</dbReference>
<name>A0AAV0DBK1_9ASTE</name>
<evidence type="ECO:0000313" key="6">
    <source>
        <dbReference type="Proteomes" id="UP001152523"/>
    </source>
</evidence>
<keyword evidence="2" id="KW-0227">DNA damage</keyword>
<organism evidence="5 6">
    <name type="scientific">Cuscuta epithymum</name>
    <dbReference type="NCBI Taxonomy" id="186058"/>
    <lineage>
        <taxon>Eukaryota</taxon>
        <taxon>Viridiplantae</taxon>
        <taxon>Streptophyta</taxon>
        <taxon>Embryophyta</taxon>
        <taxon>Tracheophyta</taxon>
        <taxon>Spermatophyta</taxon>
        <taxon>Magnoliopsida</taxon>
        <taxon>eudicotyledons</taxon>
        <taxon>Gunneridae</taxon>
        <taxon>Pentapetalae</taxon>
        <taxon>asterids</taxon>
        <taxon>lamiids</taxon>
        <taxon>Solanales</taxon>
        <taxon>Convolvulaceae</taxon>
        <taxon>Cuscuteae</taxon>
        <taxon>Cuscuta</taxon>
        <taxon>Cuscuta subgen. Cuscuta</taxon>
    </lineage>
</organism>
<dbReference type="EMBL" id="CAMAPF010000083">
    <property type="protein sequence ID" value="CAH9095019.1"/>
    <property type="molecule type" value="Genomic_DNA"/>
</dbReference>
<dbReference type="SMART" id="SM01340">
    <property type="entry name" value="DNA_mis_repair"/>
    <property type="match status" value="1"/>
</dbReference>
<dbReference type="GO" id="GO:0005524">
    <property type="term" value="F:ATP binding"/>
    <property type="evidence" value="ECO:0007669"/>
    <property type="project" value="InterPro"/>
</dbReference>
<dbReference type="InterPro" id="IPR042121">
    <property type="entry name" value="MutL_C_regsub"/>
</dbReference>